<keyword evidence="6" id="KW-0411">Iron-sulfur</keyword>
<keyword evidence="10" id="KW-1185">Reference proteome</keyword>
<proteinExistence type="inferred from homology"/>
<evidence type="ECO:0000259" key="8">
    <source>
        <dbReference type="Pfam" id="PF00266"/>
    </source>
</evidence>
<protein>
    <submittedName>
        <fullName evidence="9">Aminotransferase, class V</fullName>
    </submittedName>
</protein>
<keyword evidence="9" id="KW-0032">Aminotransferase</keyword>
<comment type="caution">
    <text evidence="9">The sequence shown here is derived from an EMBL/GenBank/DDBJ whole genome shotgun (WGS) entry which is preliminary data.</text>
</comment>
<dbReference type="GO" id="GO:0051536">
    <property type="term" value="F:iron-sulfur cluster binding"/>
    <property type="evidence" value="ECO:0007669"/>
    <property type="project" value="UniProtKB-KW"/>
</dbReference>
<dbReference type="PANTHER" id="PTHR11601">
    <property type="entry name" value="CYSTEINE DESULFURYLASE FAMILY MEMBER"/>
    <property type="match status" value="1"/>
</dbReference>
<name>A0A133KDF9_9FIRM</name>
<organism evidence="9 10">
    <name type="scientific">Anaerococcus tetradius</name>
    <dbReference type="NCBI Taxonomy" id="33036"/>
    <lineage>
        <taxon>Bacteria</taxon>
        <taxon>Bacillati</taxon>
        <taxon>Bacillota</taxon>
        <taxon>Tissierellia</taxon>
        <taxon>Tissierellales</taxon>
        <taxon>Peptoniphilaceae</taxon>
        <taxon>Anaerococcus</taxon>
    </lineage>
</organism>
<dbReference type="InterPro" id="IPR016454">
    <property type="entry name" value="Cysteine_dSase"/>
</dbReference>
<keyword evidence="9" id="KW-0808">Transferase</keyword>
<dbReference type="InterPro" id="IPR015424">
    <property type="entry name" value="PyrdxlP-dep_Trfase"/>
</dbReference>
<dbReference type="OrthoDB" id="9808002at2"/>
<dbReference type="RefSeq" id="WP_060929583.1">
    <property type="nucleotide sequence ID" value="NZ_CAMPNK010000004.1"/>
</dbReference>
<dbReference type="Gene3D" id="1.10.260.50">
    <property type="match status" value="1"/>
</dbReference>
<feature type="domain" description="Aminotransferase class V" evidence="8">
    <location>
        <begin position="2"/>
        <end position="356"/>
    </location>
</feature>
<dbReference type="PIRSF" id="PIRSF005572">
    <property type="entry name" value="NifS"/>
    <property type="match status" value="1"/>
</dbReference>
<evidence type="ECO:0000256" key="5">
    <source>
        <dbReference type="ARBA" id="ARBA00023004"/>
    </source>
</evidence>
<dbReference type="InterPro" id="IPR020578">
    <property type="entry name" value="Aminotrans_V_PyrdxlP_BS"/>
</dbReference>
<evidence type="ECO:0000256" key="2">
    <source>
        <dbReference type="ARBA" id="ARBA00006490"/>
    </source>
</evidence>
<reference evidence="10" key="1">
    <citation type="submission" date="2016-01" db="EMBL/GenBank/DDBJ databases">
        <authorList>
            <person name="Mitreva M."/>
            <person name="Pepin K.H."/>
            <person name="Mihindukulasuriya K.A."/>
            <person name="Fulton R."/>
            <person name="Fronick C."/>
            <person name="O'Laughlin M."/>
            <person name="Miner T."/>
            <person name="Herter B."/>
            <person name="Rosa B.A."/>
            <person name="Cordes M."/>
            <person name="Tomlinson C."/>
            <person name="Wollam A."/>
            <person name="Palsikar V.B."/>
            <person name="Mardis E.R."/>
            <person name="Wilson R.K."/>
        </authorList>
    </citation>
    <scope>NUCLEOTIDE SEQUENCE [LARGE SCALE GENOMIC DNA]</scope>
    <source>
        <strain evidence="10">MJR8151</strain>
    </source>
</reference>
<evidence type="ECO:0000256" key="4">
    <source>
        <dbReference type="ARBA" id="ARBA00022898"/>
    </source>
</evidence>
<evidence type="ECO:0000256" key="7">
    <source>
        <dbReference type="RuleBase" id="RU004504"/>
    </source>
</evidence>
<evidence type="ECO:0000256" key="6">
    <source>
        <dbReference type="ARBA" id="ARBA00023014"/>
    </source>
</evidence>
<dbReference type="GO" id="GO:0008483">
    <property type="term" value="F:transaminase activity"/>
    <property type="evidence" value="ECO:0007669"/>
    <property type="project" value="UniProtKB-KW"/>
</dbReference>
<dbReference type="AlphaFoldDB" id="A0A133KDF9"/>
<dbReference type="InterPro" id="IPR015422">
    <property type="entry name" value="PyrdxlP-dep_Trfase_small"/>
</dbReference>
<comment type="cofactor">
    <cofactor evidence="1 7">
        <name>pyridoxal 5'-phosphate</name>
        <dbReference type="ChEBI" id="CHEBI:597326"/>
    </cofactor>
</comment>
<dbReference type="Gene3D" id="3.40.640.10">
    <property type="entry name" value="Type I PLP-dependent aspartate aminotransferase-like (Major domain)"/>
    <property type="match status" value="1"/>
</dbReference>
<dbReference type="Proteomes" id="UP000070383">
    <property type="component" value="Unassembled WGS sequence"/>
</dbReference>
<dbReference type="InterPro" id="IPR015421">
    <property type="entry name" value="PyrdxlP-dep_Trfase_major"/>
</dbReference>
<dbReference type="InterPro" id="IPR000192">
    <property type="entry name" value="Aminotrans_V_dom"/>
</dbReference>
<dbReference type="EMBL" id="LRPM01000048">
    <property type="protein sequence ID" value="KWZ77504.1"/>
    <property type="molecule type" value="Genomic_DNA"/>
</dbReference>
<dbReference type="PANTHER" id="PTHR11601:SF50">
    <property type="entry name" value="CYSTEINE DESULFURASE ISCS 2-RELATED"/>
    <property type="match status" value="1"/>
</dbReference>
<dbReference type="STRING" id="33036.HMPREF3200_01324"/>
<keyword evidence="3" id="KW-0479">Metal-binding</keyword>
<gene>
    <name evidence="9" type="ORF">HMPREF3200_01324</name>
</gene>
<accession>A0A133KDF9</accession>
<evidence type="ECO:0000256" key="1">
    <source>
        <dbReference type="ARBA" id="ARBA00001933"/>
    </source>
</evidence>
<evidence type="ECO:0000313" key="10">
    <source>
        <dbReference type="Proteomes" id="UP000070383"/>
    </source>
</evidence>
<dbReference type="GO" id="GO:0046872">
    <property type="term" value="F:metal ion binding"/>
    <property type="evidence" value="ECO:0007669"/>
    <property type="project" value="UniProtKB-KW"/>
</dbReference>
<sequence>MIYLDNAATTKMYKEAIEAEIDVAENFYANSSSIHSFGMESENLIKETKKIFAKVINAKENEIYFTKGASESNNIVISSFASLENMAITTSIEHSSVFDAFNNYKYKKVIYLKNDKYGFIDLEDLKNKLNDNIKLVSIIYVNNEIGTIQDIEKISKIIKDYDENICLHIDATQALGKIDCNVAKLSCDIMSFSAHKFHGPKGVGGLYISNKFIAKIKPIIYGGRQQVISSGTDNHQAIYAAGVAIKKQTVDKEYAYIQKLNSYLREKINSHISDSYIISPENDSSPYILDVAFKNIKAEVLVHYLEDSEIYVSSGSACSKGEDNRILRAIDLDKAYIDGAIRFSFSSYISFEDLDKTADVLKSGIEMIREFM</sequence>
<keyword evidence="5" id="KW-0408">Iron</keyword>
<dbReference type="Pfam" id="PF00266">
    <property type="entry name" value="Aminotran_5"/>
    <property type="match status" value="1"/>
</dbReference>
<keyword evidence="4" id="KW-0663">Pyridoxal phosphate</keyword>
<dbReference type="Gene3D" id="3.90.1150.10">
    <property type="entry name" value="Aspartate Aminotransferase, domain 1"/>
    <property type="match status" value="1"/>
</dbReference>
<comment type="similarity">
    <text evidence="2">Belongs to the class-V pyridoxal-phosphate-dependent aminotransferase family. NifS/IscS subfamily.</text>
</comment>
<dbReference type="PATRIC" id="fig|33036.3.peg.1312"/>
<evidence type="ECO:0000313" key="9">
    <source>
        <dbReference type="EMBL" id="KWZ77504.1"/>
    </source>
</evidence>
<dbReference type="PROSITE" id="PS00595">
    <property type="entry name" value="AA_TRANSFER_CLASS_5"/>
    <property type="match status" value="1"/>
</dbReference>
<dbReference type="SUPFAM" id="SSF53383">
    <property type="entry name" value="PLP-dependent transferases"/>
    <property type="match status" value="1"/>
</dbReference>
<evidence type="ECO:0000256" key="3">
    <source>
        <dbReference type="ARBA" id="ARBA00022723"/>
    </source>
</evidence>